<sequence>MTLRDSVIVTLVFTQSIKINSSYISALIICAVSGTSYLFGAYSTELVGKLEFNSVELNIIGSAANYGSILVGVWCLPL</sequence>
<dbReference type="HOGENOM" id="CLU_2623262_0_0_1"/>
<dbReference type="InterPro" id="IPR010658">
    <property type="entry name" value="Nodulin-like"/>
</dbReference>
<organism evidence="1">
    <name type="scientific">Rhizophagus irregularis (strain DAOM 181602 / DAOM 197198 / MUCL 43194)</name>
    <name type="common">Arbuscular mycorrhizal fungus</name>
    <name type="synonym">Glomus intraradices</name>
    <dbReference type="NCBI Taxonomy" id="747089"/>
    <lineage>
        <taxon>Eukaryota</taxon>
        <taxon>Fungi</taxon>
        <taxon>Fungi incertae sedis</taxon>
        <taxon>Mucoromycota</taxon>
        <taxon>Glomeromycotina</taxon>
        <taxon>Glomeromycetes</taxon>
        <taxon>Glomerales</taxon>
        <taxon>Glomeraceae</taxon>
        <taxon>Rhizophagus</taxon>
    </lineage>
</organism>
<dbReference type="AlphaFoldDB" id="U9SU31"/>
<dbReference type="Pfam" id="PF06813">
    <property type="entry name" value="Nodulin-like"/>
    <property type="match status" value="1"/>
</dbReference>
<accession>U9SU31</accession>
<dbReference type="STRING" id="747089.U9SU31"/>
<name>U9SU31_RHIID</name>
<gene>
    <name evidence="1" type="ORF">GLOINDRAFT_10378</name>
</gene>
<dbReference type="EMBL" id="KI298632">
    <property type="protein sequence ID" value="ERZ98596.1"/>
    <property type="molecule type" value="Genomic_DNA"/>
</dbReference>
<proteinExistence type="predicted"/>
<evidence type="ECO:0000313" key="1">
    <source>
        <dbReference type="EMBL" id="ERZ98596.1"/>
    </source>
</evidence>
<protein>
    <submittedName>
        <fullName evidence="1">Uncharacterized protein</fullName>
    </submittedName>
</protein>
<reference evidence="1" key="1">
    <citation type="submission" date="2013-07" db="EMBL/GenBank/DDBJ databases">
        <title>The genome of an arbuscular mycorrhizal fungus provides insights into the evolution of the oldest plant symbiosis.</title>
        <authorList>
            <consortium name="DOE Joint Genome Institute"/>
            <person name="Tisserant E."/>
            <person name="Malbreil M."/>
            <person name="Kuo A."/>
            <person name="Kohler A."/>
            <person name="Symeonidi A."/>
            <person name="Balestrini R."/>
            <person name="Charron P."/>
            <person name="Duensing N."/>
            <person name="Frei-dit-Frey N."/>
            <person name="Gianinazzi-Pearson V."/>
            <person name="Gilbert B."/>
            <person name="Handa Y."/>
            <person name="Hijri M."/>
            <person name="Kaul R."/>
            <person name="Kawaguchi M."/>
            <person name="Krajinski F."/>
            <person name="Lammers P."/>
            <person name="Lapierre D."/>
            <person name="Masclaux F.G."/>
            <person name="Murat C."/>
            <person name="Morin E."/>
            <person name="Ndikumana S."/>
            <person name="Pagni M."/>
            <person name="Petitpierre D."/>
            <person name="Requena N."/>
            <person name="Rosikiewicz P."/>
            <person name="Riley R."/>
            <person name="Saito K."/>
            <person name="San Clemente H."/>
            <person name="Shapiro H."/>
            <person name="van Tuinen D."/>
            <person name="Becard G."/>
            <person name="Bonfante P."/>
            <person name="Paszkowski U."/>
            <person name="Shachar-Hill Y."/>
            <person name="Young J.P."/>
            <person name="Sanders I.R."/>
            <person name="Henrissat B."/>
            <person name="Rensing S.A."/>
            <person name="Grigoriev I.V."/>
            <person name="Corradi N."/>
            <person name="Roux C."/>
            <person name="Martin F."/>
        </authorList>
    </citation>
    <scope>NUCLEOTIDE SEQUENCE</scope>
    <source>
        <strain evidence="1">DAOM 197198</strain>
    </source>
</reference>